<comment type="function">
    <text evidence="10">Occurs in almost all aerobically respiring organisms and serves to protect cells from the toxic effects of hydrogen peroxide.</text>
</comment>
<keyword evidence="6 10" id="KW-0479">Metal-binding</keyword>
<feature type="active site" evidence="11">
    <location>
        <position position="100"/>
    </location>
</feature>
<dbReference type="CDD" id="cd03132">
    <property type="entry name" value="GATase1_catalase"/>
    <property type="match status" value="1"/>
</dbReference>
<dbReference type="Pfam" id="PF00199">
    <property type="entry name" value="Catalase"/>
    <property type="match status" value="1"/>
</dbReference>
<evidence type="ECO:0000256" key="10">
    <source>
        <dbReference type="PIRNR" id="PIRNR038927"/>
    </source>
</evidence>
<comment type="caution">
    <text evidence="17">The sequence shown here is derived from an EMBL/GenBank/DDBJ whole genome shotgun (WGS) entry which is preliminary data.</text>
</comment>
<comment type="catalytic activity">
    <reaction evidence="10 13">
        <text>2 H2O2 = O2 + 2 H2O</text>
        <dbReference type="Rhea" id="RHEA:20309"/>
        <dbReference type="ChEBI" id="CHEBI:15377"/>
        <dbReference type="ChEBI" id="CHEBI:15379"/>
        <dbReference type="ChEBI" id="CHEBI:16240"/>
        <dbReference type="EC" id="1.11.1.6"/>
    </reaction>
</comment>
<dbReference type="InterPro" id="IPR043156">
    <property type="entry name" value="Catalase_clade2_helical"/>
</dbReference>
<dbReference type="GO" id="GO:0042744">
    <property type="term" value="P:hydrogen peroxide catabolic process"/>
    <property type="evidence" value="ECO:0007669"/>
    <property type="project" value="UniProtKB-UniRule"/>
</dbReference>
<organism evidence="17 18">
    <name type="scientific">Paramarasmius palmivorus</name>
    <dbReference type="NCBI Taxonomy" id="297713"/>
    <lineage>
        <taxon>Eukaryota</taxon>
        <taxon>Fungi</taxon>
        <taxon>Dikarya</taxon>
        <taxon>Basidiomycota</taxon>
        <taxon>Agaricomycotina</taxon>
        <taxon>Agaricomycetes</taxon>
        <taxon>Agaricomycetidae</taxon>
        <taxon>Agaricales</taxon>
        <taxon>Marasmiineae</taxon>
        <taxon>Marasmiaceae</taxon>
        <taxon>Paramarasmius</taxon>
    </lineage>
</organism>
<evidence type="ECO:0000256" key="8">
    <source>
        <dbReference type="ARBA" id="ARBA00023004"/>
    </source>
</evidence>
<evidence type="ECO:0000256" key="9">
    <source>
        <dbReference type="ARBA" id="ARBA00023324"/>
    </source>
</evidence>
<evidence type="ECO:0000256" key="15">
    <source>
        <dbReference type="SAM" id="SignalP"/>
    </source>
</evidence>
<dbReference type="PROSITE" id="PS51402">
    <property type="entry name" value="CATALASE_3"/>
    <property type="match status" value="1"/>
</dbReference>
<dbReference type="GO" id="GO:0020037">
    <property type="term" value="F:heme binding"/>
    <property type="evidence" value="ECO:0007669"/>
    <property type="project" value="UniProtKB-UniRule"/>
</dbReference>
<dbReference type="InterPro" id="IPR018028">
    <property type="entry name" value="Catalase"/>
</dbReference>
<dbReference type="SMART" id="SM01060">
    <property type="entry name" value="Catalase"/>
    <property type="match status" value="1"/>
</dbReference>
<comment type="similarity">
    <text evidence="2 10 13">Belongs to the catalase family.</text>
</comment>
<evidence type="ECO:0000256" key="14">
    <source>
        <dbReference type="RuleBase" id="RU004142"/>
    </source>
</evidence>
<feature type="signal peptide" evidence="15">
    <location>
        <begin position="1"/>
        <end position="17"/>
    </location>
</feature>
<feature type="binding site" description="axial binding residue" evidence="12">
    <location>
        <position position="387"/>
    </location>
    <ligand>
        <name>heme</name>
        <dbReference type="ChEBI" id="CHEBI:30413"/>
    </ligand>
    <ligandPart>
        <name>Fe</name>
        <dbReference type="ChEBI" id="CHEBI:18248"/>
    </ligandPart>
</feature>
<reference evidence="17 18" key="1">
    <citation type="submission" date="2024-01" db="EMBL/GenBank/DDBJ databases">
        <title>A draft genome for a cacao thread blight-causing isolate of Paramarasmius palmivorus.</title>
        <authorList>
            <person name="Baruah I.K."/>
            <person name="Bukari Y."/>
            <person name="Amoako-Attah I."/>
            <person name="Meinhardt L.W."/>
            <person name="Bailey B.A."/>
            <person name="Cohen S.P."/>
        </authorList>
    </citation>
    <scope>NUCLEOTIDE SEQUENCE [LARGE SCALE GENOMIC DNA]</scope>
    <source>
        <strain evidence="17 18">GH-12</strain>
    </source>
</reference>
<dbReference type="PROSITE" id="PS00438">
    <property type="entry name" value="CATALASE_2"/>
    <property type="match status" value="1"/>
</dbReference>
<dbReference type="AlphaFoldDB" id="A0AAW0CIJ5"/>
<dbReference type="Gene3D" id="2.40.180.10">
    <property type="entry name" value="Catalase core domain"/>
    <property type="match status" value="1"/>
</dbReference>
<evidence type="ECO:0000313" key="18">
    <source>
        <dbReference type="Proteomes" id="UP001383192"/>
    </source>
</evidence>
<dbReference type="PROSITE" id="PS00437">
    <property type="entry name" value="CATALASE_1"/>
    <property type="match status" value="1"/>
</dbReference>
<evidence type="ECO:0000256" key="2">
    <source>
        <dbReference type="ARBA" id="ARBA00005329"/>
    </source>
</evidence>
<feature type="active site" evidence="11">
    <location>
        <position position="173"/>
    </location>
</feature>
<dbReference type="GO" id="GO:0046872">
    <property type="term" value="F:metal ion binding"/>
    <property type="evidence" value="ECO:0007669"/>
    <property type="project" value="UniProtKB-KW"/>
</dbReference>
<keyword evidence="8 10" id="KW-0408">Iron</keyword>
<dbReference type="InterPro" id="IPR010582">
    <property type="entry name" value="Catalase_immune_responsive"/>
</dbReference>
<dbReference type="InterPro" id="IPR041399">
    <property type="entry name" value="Catalase_large_C"/>
</dbReference>
<dbReference type="PANTHER" id="PTHR42821:SF3">
    <property type="entry name" value="CATALASE B"/>
    <property type="match status" value="1"/>
</dbReference>
<evidence type="ECO:0000256" key="12">
    <source>
        <dbReference type="PIRSR" id="PIRSR038927-2"/>
    </source>
</evidence>
<dbReference type="Gene3D" id="3.40.50.880">
    <property type="match status" value="1"/>
</dbReference>
<protein>
    <recommendedName>
        <fullName evidence="3 10">Catalase</fullName>
        <ecNumber evidence="3 10">1.11.1.6</ecNumber>
    </recommendedName>
</protein>
<dbReference type="InterPro" id="IPR024712">
    <property type="entry name" value="Catalase_clade2"/>
</dbReference>
<dbReference type="GO" id="GO:0005829">
    <property type="term" value="C:cytosol"/>
    <property type="evidence" value="ECO:0007669"/>
    <property type="project" value="TreeGrafter"/>
</dbReference>
<keyword evidence="9 10" id="KW-0376">Hydrogen peroxide</keyword>
<feature type="domain" description="Catalase core" evidence="16">
    <location>
        <begin position="54"/>
        <end position="442"/>
    </location>
</feature>
<gene>
    <name evidence="17" type="ORF">VNI00_010455</name>
</gene>
<keyword evidence="15" id="KW-0732">Signal</keyword>
<evidence type="ECO:0000256" key="5">
    <source>
        <dbReference type="ARBA" id="ARBA00022617"/>
    </source>
</evidence>
<dbReference type="EC" id="1.11.1.6" evidence="3 10"/>
<evidence type="ECO:0000259" key="16">
    <source>
        <dbReference type="SMART" id="SM01060"/>
    </source>
</evidence>
<proteinExistence type="inferred from homology"/>
<dbReference type="FunFam" id="1.20.1370.20:FF:000001">
    <property type="entry name" value="Catalase HPII"/>
    <property type="match status" value="1"/>
</dbReference>
<feature type="chain" id="PRO_5043597728" description="Catalase" evidence="15">
    <location>
        <begin position="18"/>
        <end position="720"/>
    </location>
</feature>
<dbReference type="InterPro" id="IPR002226">
    <property type="entry name" value="Catalase_haem_BS"/>
</dbReference>
<evidence type="ECO:0000256" key="1">
    <source>
        <dbReference type="ARBA" id="ARBA00001971"/>
    </source>
</evidence>
<evidence type="ECO:0000256" key="3">
    <source>
        <dbReference type="ARBA" id="ARBA00012314"/>
    </source>
</evidence>
<evidence type="ECO:0000256" key="7">
    <source>
        <dbReference type="ARBA" id="ARBA00023002"/>
    </source>
</evidence>
<comment type="cofactor">
    <cofactor evidence="1 10 12">
        <name>heme</name>
        <dbReference type="ChEBI" id="CHEBI:30413"/>
    </cofactor>
</comment>
<evidence type="ECO:0000313" key="17">
    <source>
        <dbReference type="EMBL" id="KAK7038825.1"/>
    </source>
</evidence>
<dbReference type="InterPro" id="IPR011614">
    <property type="entry name" value="Catalase_core"/>
</dbReference>
<sequence>MRAFFTVIATAAILSSATCPYSARDTGESLSRRAPGDDGFLEQFVVDDTDSYTTTDFGTPVDDTVSLKAGDRGPTLLEDFVFRTKITRFDHERIPERAVHARGAAAHGYFESYGDWSNLTAASFLSSAGKQTPIFLRFSTVAGSRGSSDTVRDVHGFALRFYTDEGNYDIVGNNIPVFFIQDAIQFPDLIHSVKPRADNEIPQAATAHDSAYDFFSQNPSTLHTLLWALSGHGVPRSYRHIDGFGVHTFRFVNRQGQSKLIKWHFKSQQGVASLVWAEALTLAGQNPDFHRQDLFNAIAGGQYPEWEVGVQIVDEEDVLKYGFDLLDPTKILPETLVPVTPLGKFVLNRNVVNYFAETEQAMFSPGHVVPGVDFSDDPLLQGRLFSYVDTQLNRNMGSPNFEQIPINRPRNGVHNNNRDGAGQQFINSNVNPYTFNTLSNGYPKPANQTVGNGFFTAPARRIVDAEYVRVVSPTFLDYWSQPRLFYNSILPVERQMIINALRFELSHVQSLAVRQNVVTQLNRIDNDFAKRVALAINVEAPSPDATYYHDNTTTALSIFNTTLNTIAGLNVGILATINSTTSIQQATSIAQQLHEKGANGIVIAETLVQGVNTTYISSDAVLFDGIIIADDTQSLFDPALASTSSFYPPQRPISIVRDAYYYGKPIASVGSATQVITTFAASTEPGLYTANSTEGDFLNEFESGLKQFKFLDRYPIDQPL</sequence>
<dbReference type="InterPro" id="IPR029062">
    <property type="entry name" value="Class_I_gatase-like"/>
</dbReference>
<dbReference type="Pfam" id="PF18011">
    <property type="entry name" value="Catalase_C"/>
    <property type="match status" value="1"/>
</dbReference>
<evidence type="ECO:0000256" key="13">
    <source>
        <dbReference type="RuleBase" id="RU000498"/>
    </source>
</evidence>
<dbReference type="Proteomes" id="UP001383192">
    <property type="component" value="Unassembled WGS sequence"/>
</dbReference>
<dbReference type="Pfam" id="PF06628">
    <property type="entry name" value="Catalase-rel"/>
    <property type="match status" value="1"/>
</dbReference>
<name>A0AAW0CIJ5_9AGAR</name>
<dbReference type="PANTHER" id="PTHR42821">
    <property type="entry name" value="CATALASE"/>
    <property type="match status" value="1"/>
</dbReference>
<evidence type="ECO:0000256" key="11">
    <source>
        <dbReference type="PIRSR" id="PIRSR038927-1"/>
    </source>
</evidence>
<dbReference type="EMBL" id="JAYKXP010000042">
    <property type="protein sequence ID" value="KAK7038825.1"/>
    <property type="molecule type" value="Genomic_DNA"/>
</dbReference>
<dbReference type="PRINTS" id="PR00067">
    <property type="entry name" value="CATALASE"/>
</dbReference>
<accession>A0AAW0CIJ5</accession>
<keyword evidence="18" id="KW-1185">Reference proteome</keyword>
<dbReference type="FunFam" id="2.40.180.10:FF:000003">
    <property type="entry name" value="Catalase"/>
    <property type="match status" value="1"/>
</dbReference>
<dbReference type="PIRSF" id="PIRSF038927">
    <property type="entry name" value="Catalase_clade2"/>
    <property type="match status" value="1"/>
</dbReference>
<comment type="function">
    <text evidence="14">Catalyzes the degradation of hydrogen peroxide (H(2)O(2)) generated by peroxisomal oxidases to water and oxygen, thereby protecting cells from the toxic effects of hydrogen peroxide.</text>
</comment>
<dbReference type="InterPro" id="IPR024708">
    <property type="entry name" value="Catalase_AS"/>
</dbReference>
<dbReference type="InterPro" id="IPR020835">
    <property type="entry name" value="Catalase_sf"/>
</dbReference>
<dbReference type="SUPFAM" id="SSF56634">
    <property type="entry name" value="Heme-dependent catalase-like"/>
    <property type="match status" value="1"/>
</dbReference>
<dbReference type="Gene3D" id="1.20.1370.20">
    <property type="match status" value="1"/>
</dbReference>
<dbReference type="GO" id="GO:0004096">
    <property type="term" value="F:catalase activity"/>
    <property type="evidence" value="ECO:0007669"/>
    <property type="project" value="UniProtKB-UniRule"/>
</dbReference>
<evidence type="ECO:0000256" key="4">
    <source>
        <dbReference type="ARBA" id="ARBA00022559"/>
    </source>
</evidence>
<dbReference type="GO" id="GO:0006979">
    <property type="term" value="P:response to oxidative stress"/>
    <property type="evidence" value="ECO:0007669"/>
    <property type="project" value="InterPro"/>
</dbReference>
<keyword evidence="7 10" id="KW-0560">Oxidoreductase</keyword>
<evidence type="ECO:0000256" key="6">
    <source>
        <dbReference type="ARBA" id="ARBA00022723"/>
    </source>
</evidence>
<keyword evidence="4 10" id="KW-0575">Peroxidase</keyword>
<keyword evidence="5 10" id="KW-0349">Heme</keyword>